<dbReference type="PANTHER" id="PTHR39069">
    <property type="entry name" value="ECDYSONE-INDUCIBLE GENE E1, ISOFORM A"/>
    <property type="match status" value="1"/>
</dbReference>
<dbReference type="STRING" id="10195.A0A3M7Q1J8"/>
<dbReference type="PROSITE" id="PS00022">
    <property type="entry name" value="EGF_1"/>
    <property type="match status" value="1"/>
</dbReference>
<dbReference type="PANTHER" id="PTHR39069:SF8">
    <property type="entry name" value="FI17111P1"/>
    <property type="match status" value="1"/>
</dbReference>
<dbReference type="OrthoDB" id="6072984at2759"/>
<reference evidence="2 3" key="1">
    <citation type="journal article" date="2018" name="Sci. Rep.">
        <title>Genomic signatures of local adaptation to the degree of environmental predictability in rotifers.</title>
        <authorList>
            <person name="Franch-Gras L."/>
            <person name="Hahn C."/>
            <person name="Garcia-Roger E.M."/>
            <person name="Carmona M.J."/>
            <person name="Serra M."/>
            <person name="Gomez A."/>
        </authorList>
    </citation>
    <scope>NUCLEOTIDE SEQUENCE [LARGE SCALE GENOMIC DNA]</scope>
    <source>
        <strain evidence="2">HYR1</strain>
    </source>
</reference>
<dbReference type="AlphaFoldDB" id="A0A3M7Q1J8"/>
<proteinExistence type="predicted"/>
<evidence type="ECO:0000313" key="2">
    <source>
        <dbReference type="EMBL" id="RNA04905.1"/>
    </source>
</evidence>
<organism evidence="2 3">
    <name type="scientific">Brachionus plicatilis</name>
    <name type="common">Marine rotifer</name>
    <name type="synonym">Brachionus muelleri</name>
    <dbReference type="NCBI Taxonomy" id="10195"/>
    <lineage>
        <taxon>Eukaryota</taxon>
        <taxon>Metazoa</taxon>
        <taxon>Spiralia</taxon>
        <taxon>Gnathifera</taxon>
        <taxon>Rotifera</taxon>
        <taxon>Eurotatoria</taxon>
        <taxon>Monogononta</taxon>
        <taxon>Pseudotrocha</taxon>
        <taxon>Ploima</taxon>
        <taxon>Brachionidae</taxon>
        <taxon>Brachionus</taxon>
    </lineage>
</organism>
<gene>
    <name evidence="2" type="ORF">BpHYR1_022846</name>
</gene>
<protein>
    <submittedName>
        <fullName evidence="2">Prion-like-(Q N-rich) domain-bearing 25</fullName>
    </submittedName>
</protein>
<dbReference type="EMBL" id="REGN01007924">
    <property type="protein sequence ID" value="RNA04905.1"/>
    <property type="molecule type" value="Genomic_DNA"/>
</dbReference>
<dbReference type="Proteomes" id="UP000276133">
    <property type="component" value="Unassembled WGS sequence"/>
</dbReference>
<name>A0A3M7Q1J8_BRAPC</name>
<accession>A0A3M7Q1J8</accession>
<keyword evidence="2" id="KW-0034">Amyloid</keyword>
<keyword evidence="2" id="KW-0640">Prion</keyword>
<evidence type="ECO:0000259" key="1">
    <source>
        <dbReference type="PROSITE" id="PS00022"/>
    </source>
</evidence>
<comment type="caution">
    <text evidence="2">The sequence shown here is derived from an EMBL/GenBank/DDBJ whole genome shotgun (WGS) entry which is preliminary data.</text>
</comment>
<evidence type="ECO:0000313" key="3">
    <source>
        <dbReference type="Proteomes" id="UP000276133"/>
    </source>
</evidence>
<dbReference type="InterPro" id="IPR000742">
    <property type="entry name" value="EGF"/>
</dbReference>
<feature type="domain" description="EGF-like" evidence="1">
    <location>
        <begin position="177"/>
        <end position="188"/>
    </location>
</feature>
<keyword evidence="3" id="KW-1185">Reference proteome</keyword>
<sequence>MPGCEYKHEYWDLNECKPKKIYMEDCSQNIECLDSEQTKCSSDGKCRCPEGHYFSKEARSCVKQLVEWETCEENEMCLSEMSCNQYACSCGQDKFFRKTTNKCIEKKSLNAYCNKDDECSDKKNLLCLNKNCSCSKEKYTWNTNAKRCKLTYSMECNDHDDCDESKGLQCIDYLDRCFCPSNKSGKICDCKKNEQYWNGLKCISKKSFSNSCKMSSECRKDLVCLDSMCRCQFYEKENKVSKSASEADSYCKSLTVGSEDDWKLAKISPGIENEFASYVRHRNIKGDFWIKDKNGKMKNFRINSFYNDITLKTPLKKPKICLSIFFNEFRYNDLRYNEQDNFRLTCSLYRGSTVLGTQEEQTKTSLLNKLDSLR</sequence>